<dbReference type="GO" id="GO:0008270">
    <property type="term" value="F:zinc ion binding"/>
    <property type="evidence" value="ECO:0007669"/>
    <property type="project" value="InterPro"/>
</dbReference>
<evidence type="ECO:0000259" key="2">
    <source>
        <dbReference type="PROSITE" id="PS50048"/>
    </source>
</evidence>
<keyword evidence="1" id="KW-0539">Nucleus</keyword>
<dbReference type="AlphaFoldDB" id="A0A9P0ECZ9"/>
<dbReference type="CDD" id="cd00067">
    <property type="entry name" value="GAL4"/>
    <property type="match status" value="1"/>
</dbReference>
<organism evidence="3 4">
    <name type="scientific">Clonostachys solani</name>
    <dbReference type="NCBI Taxonomy" id="160281"/>
    <lineage>
        <taxon>Eukaryota</taxon>
        <taxon>Fungi</taxon>
        <taxon>Dikarya</taxon>
        <taxon>Ascomycota</taxon>
        <taxon>Pezizomycotina</taxon>
        <taxon>Sordariomycetes</taxon>
        <taxon>Hypocreomycetidae</taxon>
        <taxon>Hypocreales</taxon>
        <taxon>Bionectriaceae</taxon>
        <taxon>Clonostachys</taxon>
    </lineage>
</organism>
<dbReference type="InterPro" id="IPR053178">
    <property type="entry name" value="Osmoadaptation_assoc"/>
</dbReference>
<evidence type="ECO:0000313" key="4">
    <source>
        <dbReference type="Proteomes" id="UP000775872"/>
    </source>
</evidence>
<dbReference type="EMBL" id="CABFOC020000018">
    <property type="protein sequence ID" value="CAH0047032.1"/>
    <property type="molecule type" value="Genomic_DNA"/>
</dbReference>
<sequence>MVGVPGRLKACKTCRSRRVKCDLQRPGCGQCLRRQVTCGGYERQLIFVNNTSQEVPSASFSLGNKAYSIADRGNERTPTRPPLSPQTIHQYAFVSRASEERMVGWFWSTYLPNGRSASSDTAQFSLYGWTTLIQDLYDKSSMVRAAVLASVLGRMAEVENSPTIRRKSHELYGWTLLSLGRILREPSKHPCYLILSALKLLGFYELWSTSDESNHPNPFKAWSSHVTGNAAFILLRDPSAFIEGHAHRLFADSRYGQAIVGIKLRKPSPLAQQEWKTIPWKTIQKTSRDSLLDIMIELPGIYAEVDSIDACKNQNVQKARRRQLIARCWSLSNDLQGWEAVSGRPMLEFAECVLESGNQTRSDPLSPENLSKGILILIYWAVCIMLYDVLQNEADLYSFSSKARKIWPHFTEPLVYCRKMAALLPCFLNPDTSTNYLILYPVGIALQYQLRIDKGTLSEEQTALMQAFTGNVGKTAMAFMNDAHGFKGSAPHLSSD</sequence>
<proteinExistence type="predicted"/>
<dbReference type="GO" id="GO:0000981">
    <property type="term" value="F:DNA-binding transcription factor activity, RNA polymerase II-specific"/>
    <property type="evidence" value="ECO:0007669"/>
    <property type="project" value="InterPro"/>
</dbReference>
<accession>A0A9P0ECZ9</accession>
<dbReference type="OrthoDB" id="3525185at2759"/>
<dbReference type="SUPFAM" id="SSF57701">
    <property type="entry name" value="Zn2/Cys6 DNA-binding domain"/>
    <property type="match status" value="1"/>
</dbReference>
<keyword evidence="4" id="KW-1185">Reference proteome</keyword>
<protein>
    <recommendedName>
        <fullName evidence="2">Zn(2)-C6 fungal-type domain-containing protein</fullName>
    </recommendedName>
</protein>
<evidence type="ECO:0000313" key="3">
    <source>
        <dbReference type="EMBL" id="CAH0047032.1"/>
    </source>
</evidence>
<comment type="caution">
    <text evidence="3">The sequence shown here is derived from an EMBL/GenBank/DDBJ whole genome shotgun (WGS) entry which is preliminary data.</text>
</comment>
<reference evidence="3" key="1">
    <citation type="submission" date="2021-10" db="EMBL/GenBank/DDBJ databases">
        <authorList>
            <person name="Piombo E."/>
        </authorList>
    </citation>
    <scope>NUCLEOTIDE SEQUENCE</scope>
</reference>
<dbReference type="PROSITE" id="PS00463">
    <property type="entry name" value="ZN2_CY6_FUNGAL_1"/>
    <property type="match status" value="1"/>
</dbReference>
<dbReference type="PANTHER" id="PTHR38111">
    <property type="entry name" value="ZN(2)-C6 FUNGAL-TYPE DOMAIN-CONTAINING PROTEIN-RELATED"/>
    <property type="match status" value="1"/>
</dbReference>
<dbReference type="SMART" id="SM00066">
    <property type="entry name" value="GAL4"/>
    <property type="match status" value="1"/>
</dbReference>
<dbReference type="InterPro" id="IPR036864">
    <property type="entry name" value="Zn2-C6_fun-type_DNA-bd_sf"/>
</dbReference>
<dbReference type="PANTHER" id="PTHR38111:SF11">
    <property type="entry name" value="TRANSCRIPTION FACTOR DOMAIN-CONTAINING PROTEIN-RELATED"/>
    <property type="match status" value="1"/>
</dbReference>
<name>A0A9P0ECZ9_9HYPO</name>
<dbReference type="Gene3D" id="4.10.240.10">
    <property type="entry name" value="Zn(2)-C6 fungal-type DNA-binding domain"/>
    <property type="match status" value="1"/>
</dbReference>
<evidence type="ECO:0000256" key="1">
    <source>
        <dbReference type="ARBA" id="ARBA00023242"/>
    </source>
</evidence>
<dbReference type="InterPro" id="IPR001138">
    <property type="entry name" value="Zn2Cys6_DnaBD"/>
</dbReference>
<dbReference type="PROSITE" id="PS50048">
    <property type="entry name" value="ZN2_CY6_FUNGAL_2"/>
    <property type="match status" value="1"/>
</dbReference>
<gene>
    <name evidence="3" type="ORF">CSOL1703_00013270</name>
</gene>
<dbReference type="Pfam" id="PF00172">
    <property type="entry name" value="Zn_clus"/>
    <property type="match status" value="1"/>
</dbReference>
<feature type="domain" description="Zn(2)-C6 fungal-type" evidence="2">
    <location>
        <begin position="10"/>
        <end position="38"/>
    </location>
</feature>
<dbReference type="Proteomes" id="UP000775872">
    <property type="component" value="Unassembled WGS sequence"/>
</dbReference>